<keyword evidence="2" id="KW-1185">Reference proteome</keyword>
<organism evidence="1 2">
    <name type="scientific">Candidatus Brocadia sinica JPN1</name>
    <dbReference type="NCBI Taxonomy" id="1197129"/>
    <lineage>
        <taxon>Bacteria</taxon>
        <taxon>Pseudomonadati</taxon>
        <taxon>Planctomycetota</taxon>
        <taxon>Candidatus Brocadiia</taxon>
        <taxon>Candidatus Brocadiales</taxon>
        <taxon>Candidatus Brocadiaceae</taxon>
        <taxon>Candidatus Brocadia</taxon>
    </lineage>
</organism>
<proteinExistence type="predicted"/>
<comment type="caution">
    <text evidence="1">The sequence shown here is derived from an EMBL/GenBank/DDBJ whole genome shotgun (WGS) entry which is preliminary data.</text>
</comment>
<dbReference type="EMBL" id="BAFN01000001">
    <property type="protein sequence ID" value="GAN34596.1"/>
    <property type="molecule type" value="Genomic_DNA"/>
</dbReference>
<evidence type="ECO:0000313" key="2">
    <source>
        <dbReference type="Proteomes" id="UP000032309"/>
    </source>
</evidence>
<name>A0ABQ0K0W5_9BACT</name>
<gene>
    <name evidence="1" type="ORF">BROSI_A3134</name>
</gene>
<dbReference type="InterPro" id="IPR035093">
    <property type="entry name" value="RelE/ParE_toxin_dom_sf"/>
</dbReference>
<protein>
    <recommendedName>
        <fullName evidence="3">Type II toxin-antitoxin system RelE/ParE family toxin</fullName>
    </recommendedName>
</protein>
<dbReference type="Proteomes" id="UP000032309">
    <property type="component" value="Unassembled WGS sequence"/>
</dbReference>
<accession>A0ABQ0K0W5</accession>
<dbReference type="RefSeq" id="WP_052564585.1">
    <property type="nucleotide sequence ID" value="NZ_BAFN01000001.1"/>
</dbReference>
<dbReference type="Gene3D" id="3.30.2310.20">
    <property type="entry name" value="RelE-like"/>
    <property type="match status" value="1"/>
</dbReference>
<reference evidence="2" key="1">
    <citation type="journal article" date="2015" name="Genome Announc.">
        <title>Draft Genome Sequence of an Anaerobic Ammonium-Oxidizing Bacterium, "Candidatus Brocadia sinica".</title>
        <authorList>
            <person name="Oshiki M."/>
            <person name="Shinyako-Hata K."/>
            <person name="Satoh H."/>
            <person name="Okabe S."/>
        </authorList>
    </citation>
    <scope>NUCLEOTIDE SEQUENCE [LARGE SCALE GENOMIC DNA]</scope>
    <source>
        <strain evidence="2">JPN1</strain>
    </source>
</reference>
<evidence type="ECO:0000313" key="1">
    <source>
        <dbReference type="EMBL" id="GAN34596.1"/>
    </source>
</evidence>
<evidence type="ECO:0008006" key="3">
    <source>
        <dbReference type="Google" id="ProtNLM"/>
    </source>
</evidence>
<sequence>MKVREVFLLKEAVSDIEEGRIFYDKKENGVGDYFFYSLISDLESLKLYAGMHNKKSGFYRAFSKRFPFAIYYEVENDIVKVIAVLDMRRNPSWIREKLKNRKS</sequence>